<feature type="domain" description="DDH" evidence="4">
    <location>
        <begin position="367"/>
        <end position="523"/>
    </location>
</feature>
<dbReference type="PANTHER" id="PTHR47618:SF2">
    <property type="entry name" value="CYCLIC-DI-AMP PHOSPHODIESTERASE GDPP"/>
    <property type="match status" value="1"/>
</dbReference>
<comment type="function">
    <text evidence="1">Has phosphodiesterase (PDE) activity against cyclic-di-AMP (c-di-AMP).</text>
</comment>
<dbReference type="FunFam" id="3.90.1640.10:FF:000002">
    <property type="entry name" value="Cyclic-di-AMP phosphodiesterase"/>
    <property type="match status" value="1"/>
</dbReference>
<keyword evidence="3" id="KW-1133">Transmembrane helix</keyword>
<feature type="transmembrane region" description="Helical" evidence="3">
    <location>
        <begin position="39"/>
        <end position="60"/>
    </location>
</feature>
<dbReference type="InterPro" id="IPR051319">
    <property type="entry name" value="Oligoribo/pAp-PDE_c-di-AMP_PDE"/>
</dbReference>
<evidence type="ECO:0000256" key="2">
    <source>
        <dbReference type="PIRSR" id="PIRSR026583-50"/>
    </source>
</evidence>
<comment type="subcellular location">
    <subcellularLocation>
        <location evidence="1">Cell membrane</location>
    </subcellularLocation>
</comment>
<dbReference type="Gene3D" id="3.10.310.30">
    <property type="match status" value="1"/>
</dbReference>
<organism evidence="6 7">
    <name type="scientific">[Clostridium] polysaccharolyticum</name>
    <dbReference type="NCBI Taxonomy" id="29364"/>
    <lineage>
        <taxon>Bacteria</taxon>
        <taxon>Bacillati</taxon>
        <taxon>Bacillota</taxon>
        <taxon>Clostridia</taxon>
        <taxon>Lachnospirales</taxon>
        <taxon>Lachnospiraceae</taxon>
    </lineage>
</organism>
<dbReference type="PIRSF" id="PIRSF026583">
    <property type="entry name" value="YybT"/>
    <property type="match status" value="1"/>
</dbReference>
<dbReference type="Pfam" id="PF24898">
    <property type="entry name" value="GGDEF_GdpP"/>
    <property type="match status" value="1"/>
</dbReference>
<feature type="binding site" evidence="2">
    <location>
        <position position="447"/>
    </location>
    <ligand>
        <name>Mn(2+)</name>
        <dbReference type="ChEBI" id="CHEBI:29035"/>
        <label>2</label>
    </ligand>
</feature>
<dbReference type="EMBL" id="FOHN01000008">
    <property type="protein sequence ID" value="SET08555.1"/>
    <property type="molecule type" value="Genomic_DNA"/>
</dbReference>
<dbReference type="InterPro" id="IPR014528">
    <property type="entry name" value="GdpP/PdeA"/>
</dbReference>
<evidence type="ECO:0000256" key="3">
    <source>
        <dbReference type="SAM" id="Phobius"/>
    </source>
</evidence>
<keyword evidence="1" id="KW-1003">Cell membrane</keyword>
<dbReference type="GO" id="GO:0003676">
    <property type="term" value="F:nucleic acid binding"/>
    <property type="evidence" value="ECO:0007669"/>
    <property type="project" value="UniProtKB-UniRule"/>
</dbReference>
<feature type="binding site" evidence="2">
    <location>
        <position position="373"/>
    </location>
    <ligand>
        <name>Mn(2+)</name>
        <dbReference type="ChEBI" id="CHEBI:29035"/>
        <label>1</label>
    </ligand>
</feature>
<feature type="binding site" evidence="2">
    <location>
        <position position="447"/>
    </location>
    <ligand>
        <name>Mn(2+)</name>
        <dbReference type="ChEBI" id="CHEBI:29035"/>
        <label>1</label>
    </ligand>
</feature>
<dbReference type="GO" id="GO:0005886">
    <property type="term" value="C:plasma membrane"/>
    <property type="evidence" value="ECO:0007669"/>
    <property type="project" value="UniProtKB-SubCell"/>
</dbReference>
<dbReference type="SUPFAM" id="SSF64182">
    <property type="entry name" value="DHH phosphoesterases"/>
    <property type="match status" value="1"/>
</dbReference>
<keyword evidence="3" id="KW-0812">Transmembrane</keyword>
<keyword evidence="1" id="KW-0378">Hydrolase</keyword>
<feature type="binding site" evidence="2">
    <location>
        <position position="379"/>
    </location>
    <ligand>
        <name>Mn(2+)</name>
        <dbReference type="ChEBI" id="CHEBI:29035"/>
        <label>2</label>
    </ligand>
</feature>
<dbReference type="AlphaFoldDB" id="A0A1I0BNL3"/>
<evidence type="ECO:0000256" key="1">
    <source>
        <dbReference type="PIRNR" id="PIRNR026583"/>
    </source>
</evidence>
<keyword evidence="7" id="KW-1185">Reference proteome</keyword>
<feature type="transmembrane region" description="Helical" evidence="3">
    <location>
        <begin position="14"/>
        <end position="33"/>
    </location>
</feature>
<dbReference type="Proteomes" id="UP000199800">
    <property type="component" value="Unassembled WGS sequence"/>
</dbReference>
<dbReference type="Pfam" id="PF01368">
    <property type="entry name" value="DHH"/>
    <property type="match status" value="1"/>
</dbReference>
<dbReference type="PANTHER" id="PTHR47618">
    <property type="entry name" value="BIFUNCTIONAL OLIGORIBONUCLEASE AND PAP PHOSPHATASE NRNA"/>
    <property type="match status" value="1"/>
</dbReference>
<feature type="binding site" evidence="2">
    <location>
        <position position="471"/>
    </location>
    <ligand>
        <name>Mn(2+)</name>
        <dbReference type="ChEBI" id="CHEBI:29035"/>
        <label>2</label>
    </ligand>
</feature>
<evidence type="ECO:0000313" key="7">
    <source>
        <dbReference type="Proteomes" id="UP000199800"/>
    </source>
</evidence>
<protein>
    <recommendedName>
        <fullName evidence="1">Cyclic-di-AMP phosphodiesterase</fullName>
        <ecNumber evidence="1">3.1.4.-</ecNumber>
    </recommendedName>
</protein>
<evidence type="ECO:0000313" key="6">
    <source>
        <dbReference type="EMBL" id="SET08555.1"/>
    </source>
</evidence>
<comment type="catalytic activity">
    <reaction evidence="1">
        <text>3',3'-c-di-AMP + H2O = 5'-O-phosphonoadenylyl-(3'-&gt;5')-adenosine + H(+)</text>
        <dbReference type="Rhea" id="RHEA:54420"/>
        <dbReference type="ChEBI" id="CHEBI:15377"/>
        <dbReference type="ChEBI" id="CHEBI:15378"/>
        <dbReference type="ChEBI" id="CHEBI:71500"/>
        <dbReference type="ChEBI" id="CHEBI:138171"/>
    </reaction>
</comment>
<dbReference type="InterPro" id="IPR003156">
    <property type="entry name" value="DHHA1_dom"/>
</dbReference>
<dbReference type="GO" id="GO:0106409">
    <property type="term" value="F:cyclic-di-AMP phosphodiesterase activity"/>
    <property type="evidence" value="ECO:0007669"/>
    <property type="project" value="RHEA"/>
</dbReference>
<dbReference type="InterPro" id="IPR038763">
    <property type="entry name" value="DHH_sf"/>
</dbReference>
<comment type="similarity">
    <text evidence="1">Belongs to the GdpP/PdeA phosphodiesterase family.</text>
</comment>
<evidence type="ECO:0000259" key="5">
    <source>
        <dbReference type="Pfam" id="PF02272"/>
    </source>
</evidence>
<dbReference type="STRING" id="29364.SAMN04487772_10831"/>
<feature type="domain" description="DHHA1" evidence="5">
    <location>
        <begin position="601"/>
        <end position="674"/>
    </location>
</feature>
<dbReference type="Pfam" id="PF02272">
    <property type="entry name" value="DHHA1"/>
    <property type="match status" value="1"/>
</dbReference>
<dbReference type="EC" id="3.1.4.-" evidence="1"/>
<sequence length="683" mass="76457">MKTKGKLRGSLKSYLRLPLMLSVLLIIMDLSIFCVDREAGLLMTGYVIVYLVISVSIFFYKNAKINSDLVDFALSYGQVQKQLVKEMALPYAILDSEGRLLWGNDEFMSIIEHESSARRNIANVLPGIHQEAFPRDAQDEEVNITYQDADYRVIMRRIIVGDFEESEDYLVDNISEGQNILIAMYMFDETEKNAYMKENKDQRMIAGLVYIDNYEEALESIDEVRRSLLIALIDRKINKYFQNIDALVKKLEKDKYLLIFKQKYLNELQASRFSLLDEVKAVNIGNDMAVTISIGLGVNGENYARSYEFARAAIDLALGRGGDQAVVKEGEKIVYYGGKSVQMQKTTRVKARVKAHALKELVEAKDKVVIMGHSIGDVDSFGAAIGIYRIAKTLGKKANIVINDVTKTVRPILKRFTEVADYESDMFVNGLQAKEIVDANTLLVVVDVNRPSYTECPELLGLTKTIVVFDHHRQTGESIENAVLSYIEPYASSTCEMVAEMLQYIGDGLRLRSIESDALYSGIIIDTDNFQTKTGVRTFEAAAFLRRNGADITKIRKSLRSDVDEYQVRAAAVRDVEVYLDVFAITGCNAQNTESPTVVGAQVANELLNINNIKASFVLTEFAGKVYISARSIDEVNVQIIMEQLGGGGHMSVAGAQLVNVSVEEARDILKETLDKMKKEGEL</sequence>
<accession>A0A1I0BNL3</accession>
<feature type="binding site" evidence="2">
    <location>
        <position position="377"/>
    </location>
    <ligand>
        <name>Mn(2+)</name>
        <dbReference type="ChEBI" id="CHEBI:29035"/>
        <label>1</label>
    </ligand>
</feature>
<dbReference type="RefSeq" id="WP_092477511.1">
    <property type="nucleotide sequence ID" value="NZ_FOHN01000008.1"/>
</dbReference>
<dbReference type="OrthoDB" id="9759476at2"/>
<keyword evidence="2" id="KW-0479">Metal-binding</keyword>
<dbReference type="InterPro" id="IPR001667">
    <property type="entry name" value="DDH_dom"/>
</dbReference>
<proteinExistence type="inferred from homology"/>
<keyword evidence="2" id="KW-0464">Manganese</keyword>
<keyword evidence="1 3" id="KW-0472">Membrane</keyword>
<dbReference type="GO" id="GO:0046872">
    <property type="term" value="F:metal ion binding"/>
    <property type="evidence" value="ECO:0007669"/>
    <property type="project" value="UniProtKB-KW"/>
</dbReference>
<gene>
    <name evidence="6" type="ORF">SAMN04487772_10831</name>
</gene>
<dbReference type="GO" id="GO:0016787">
    <property type="term" value="F:hydrolase activity"/>
    <property type="evidence" value="ECO:0007669"/>
    <property type="project" value="UniProtKB-UniRule"/>
</dbReference>
<evidence type="ECO:0000259" key="4">
    <source>
        <dbReference type="Pfam" id="PF01368"/>
    </source>
</evidence>
<reference evidence="6 7" key="1">
    <citation type="submission" date="2016-10" db="EMBL/GenBank/DDBJ databases">
        <authorList>
            <person name="de Groot N.N."/>
        </authorList>
    </citation>
    <scope>NUCLEOTIDE SEQUENCE [LARGE SCALE GENOMIC DNA]</scope>
    <source>
        <strain evidence="6 7">DSM 1801</strain>
    </source>
</reference>
<feature type="binding site" evidence="2">
    <location>
        <position position="526"/>
    </location>
    <ligand>
        <name>Mn(2+)</name>
        <dbReference type="ChEBI" id="CHEBI:29035"/>
        <label>2</label>
    </ligand>
</feature>
<comment type="cofactor">
    <cofactor evidence="2">
        <name>Mn(2+)</name>
        <dbReference type="ChEBI" id="CHEBI:29035"/>
    </cofactor>
    <text evidence="2">For phosphodiesterase activity, probably binds 2 Mn(2+) per subunit.</text>
</comment>
<name>A0A1I0BNL3_9FIRM</name>
<dbReference type="Gene3D" id="3.90.1640.10">
    <property type="entry name" value="inorganic pyrophosphatase (n-terminal core)"/>
    <property type="match status" value="1"/>
</dbReference>
<dbReference type="Gene3D" id="3.30.450.20">
    <property type="entry name" value="PAS domain"/>
    <property type="match status" value="1"/>
</dbReference>